<protein>
    <submittedName>
        <fullName evidence="3">CLUMA_CG014060, isoform A</fullName>
    </submittedName>
</protein>
<evidence type="ECO:0000256" key="1">
    <source>
        <dbReference type="SAM" id="MobiDB-lite"/>
    </source>
</evidence>
<dbReference type="SUPFAM" id="SSF49879">
    <property type="entry name" value="SMAD/FHA domain"/>
    <property type="match status" value="1"/>
</dbReference>
<dbReference type="Pfam" id="PF00498">
    <property type="entry name" value="FHA"/>
    <property type="match status" value="1"/>
</dbReference>
<evidence type="ECO:0000313" key="3">
    <source>
        <dbReference type="EMBL" id="CRL00808.1"/>
    </source>
</evidence>
<name>A0A1J1IKV8_9DIPT</name>
<feature type="compositionally biased region" description="Basic and acidic residues" evidence="1">
    <location>
        <begin position="347"/>
        <end position="364"/>
    </location>
</feature>
<feature type="compositionally biased region" description="Basic and acidic residues" evidence="1">
    <location>
        <begin position="267"/>
        <end position="294"/>
    </location>
</feature>
<proteinExistence type="predicted"/>
<dbReference type="STRING" id="568069.A0A1J1IKV8"/>
<dbReference type="CDD" id="cd00060">
    <property type="entry name" value="FHA"/>
    <property type="match status" value="1"/>
</dbReference>
<feature type="region of interest" description="Disordered" evidence="1">
    <location>
        <begin position="267"/>
        <end position="305"/>
    </location>
</feature>
<dbReference type="Proteomes" id="UP000183832">
    <property type="component" value="Unassembled WGS sequence"/>
</dbReference>
<keyword evidence="4" id="KW-1185">Reference proteome</keyword>
<feature type="domain" description="FHA" evidence="2">
    <location>
        <begin position="34"/>
        <end position="85"/>
    </location>
</feature>
<dbReference type="PROSITE" id="PS50006">
    <property type="entry name" value="FHA_DOMAIN"/>
    <property type="match status" value="1"/>
</dbReference>
<dbReference type="Gene3D" id="2.60.200.20">
    <property type="match status" value="1"/>
</dbReference>
<evidence type="ECO:0000259" key="2">
    <source>
        <dbReference type="PROSITE" id="PS50006"/>
    </source>
</evidence>
<dbReference type="InterPro" id="IPR000253">
    <property type="entry name" value="FHA_dom"/>
</dbReference>
<dbReference type="EMBL" id="CVRI01000054">
    <property type="protein sequence ID" value="CRL00808.1"/>
    <property type="molecule type" value="Genomic_DNA"/>
</dbReference>
<dbReference type="AlphaFoldDB" id="A0A1J1IKV8"/>
<dbReference type="InterPro" id="IPR008984">
    <property type="entry name" value="SMAD_FHA_dom_sf"/>
</dbReference>
<gene>
    <name evidence="3" type="primary">FHA family containing protein</name>
    <name evidence="3" type="ORF">CLUMA_CG014060</name>
</gene>
<organism evidence="3 4">
    <name type="scientific">Clunio marinus</name>
    <dbReference type="NCBI Taxonomy" id="568069"/>
    <lineage>
        <taxon>Eukaryota</taxon>
        <taxon>Metazoa</taxon>
        <taxon>Ecdysozoa</taxon>
        <taxon>Arthropoda</taxon>
        <taxon>Hexapoda</taxon>
        <taxon>Insecta</taxon>
        <taxon>Pterygota</taxon>
        <taxon>Neoptera</taxon>
        <taxon>Endopterygota</taxon>
        <taxon>Diptera</taxon>
        <taxon>Nematocera</taxon>
        <taxon>Chironomoidea</taxon>
        <taxon>Chironomidae</taxon>
        <taxon>Clunio</taxon>
    </lineage>
</organism>
<accession>A0A1J1IKV8</accession>
<reference evidence="3 4" key="1">
    <citation type="submission" date="2015-04" db="EMBL/GenBank/DDBJ databases">
        <authorList>
            <person name="Syromyatnikov M.Y."/>
            <person name="Popov V.N."/>
        </authorList>
    </citation>
    <scope>NUCLEOTIDE SEQUENCE [LARGE SCALE GENOMIC DNA]</scope>
</reference>
<evidence type="ECO:0000313" key="4">
    <source>
        <dbReference type="Proteomes" id="UP000183832"/>
    </source>
</evidence>
<feature type="region of interest" description="Disordered" evidence="1">
    <location>
        <begin position="347"/>
        <end position="366"/>
    </location>
</feature>
<sequence>MGSTSEIIRKSFFLERMGNKEHYKILKFSNKKKLQLGRESSNRIDITLSKAIVSKIHCLIDFQDCRMFVTDLNSRNGTYINNKRIQNRTEVFENDIIGIGFNPSKDSELAESEKLVFKVKTMETEVETINLDSSDDESMTVSNNTISNTCSFVNESEVVYDDNYFLNFNPNYSNLTLKPECFVKLEKLSDSEFSKYLGKDEDEVEEPTKPNENELFVSEHAAMNSSEKKGELFESDETFQLVEVSIKIKKLSKEDILSMKRNIKEEFTKSRSSDKQQQKFKEESPKTSRYKLIDSESDSDSSEASINKRFKRINSNHKNIFKKKNNNFYVNKKMLNERREKLKQIAEESSNKKTENGETIEATKRSAPKPKIKITENNRGSFLVDMNMNPIKIQKKITKPVEITKKPPEQKEKKNIKAHVSTVSEFCAKYFGEPSVPAQDSKSLNFYTPIPSQQNNEVTSNNPKLGTNFIKKKKVTFNDVPEIREFEKEILPEQQLQLKDKIEENVVRKLLHINPLWLDKDRSNNYSDEFKTTMQLMNLDDESVDQCKTYIEIEFLKKIFIALHENDKWSHVTVDEVLHVVSDEIMIYCSAGDVPLCEVGLLMKVQFNDPVKCELHEVFGYLNEHTKNKIAITVYSDNIKLLSDVSVIKTQTIINVSTTINEMHDYISSTEHLPLPVTSNFIPAWLEEVQNEVLKKITH</sequence>
<dbReference type="OrthoDB" id="552194at2759"/>
<dbReference type="SMART" id="SM00240">
    <property type="entry name" value="FHA"/>
    <property type="match status" value="1"/>
</dbReference>